<evidence type="ECO:0000313" key="3">
    <source>
        <dbReference type="EMBL" id="MBK1854862.1"/>
    </source>
</evidence>
<dbReference type="EMBL" id="JAENIG010000004">
    <property type="protein sequence ID" value="MBK1854862.1"/>
    <property type="molecule type" value="Genomic_DNA"/>
</dbReference>
<accession>A0AAE2V837</accession>
<evidence type="ECO:0000259" key="2">
    <source>
        <dbReference type="Pfam" id="PF07589"/>
    </source>
</evidence>
<reference evidence="3" key="1">
    <citation type="submission" date="2021-01" db="EMBL/GenBank/DDBJ databases">
        <title>Modified the classification status of verrucomicrobia.</title>
        <authorList>
            <person name="Feng X."/>
        </authorList>
    </citation>
    <scope>NUCLEOTIDE SEQUENCE</scope>
    <source>
        <strain evidence="3">5K15</strain>
    </source>
</reference>
<dbReference type="RefSeq" id="WP_309489473.1">
    <property type="nucleotide sequence ID" value="NZ_JAENIG010000004.1"/>
</dbReference>
<evidence type="ECO:0000256" key="1">
    <source>
        <dbReference type="SAM" id="SignalP"/>
    </source>
</evidence>
<name>A0AAE2V837_9BACT</name>
<gene>
    <name evidence="3" type="ORF">JIN83_07810</name>
</gene>
<dbReference type="Proteomes" id="UP000634206">
    <property type="component" value="Unassembled WGS sequence"/>
</dbReference>
<protein>
    <submittedName>
        <fullName evidence="3">PEP-CTERM sorting domain-containing protein</fullName>
    </submittedName>
</protein>
<dbReference type="Pfam" id="PF07589">
    <property type="entry name" value="PEP-CTERM"/>
    <property type="match status" value="1"/>
</dbReference>
<organism evidence="3 4">
    <name type="scientific">Oceaniferula flava</name>
    <dbReference type="NCBI Taxonomy" id="2800421"/>
    <lineage>
        <taxon>Bacteria</taxon>
        <taxon>Pseudomonadati</taxon>
        <taxon>Verrucomicrobiota</taxon>
        <taxon>Verrucomicrobiia</taxon>
        <taxon>Verrucomicrobiales</taxon>
        <taxon>Verrucomicrobiaceae</taxon>
        <taxon>Oceaniferula</taxon>
    </lineage>
</organism>
<dbReference type="NCBIfam" id="TIGR02595">
    <property type="entry name" value="PEP_CTERM"/>
    <property type="match status" value="1"/>
</dbReference>
<evidence type="ECO:0000313" key="4">
    <source>
        <dbReference type="Proteomes" id="UP000634206"/>
    </source>
</evidence>
<feature type="domain" description="Ice-binding protein C-terminal" evidence="2">
    <location>
        <begin position="192"/>
        <end position="214"/>
    </location>
</feature>
<feature type="signal peptide" evidence="1">
    <location>
        <begin position="1"/>
        <end position="25"/>
    </location>
</feature>
<keyword evidence="1" id="KW-0732">Signal</keyword>
<feature type="chain" id="PRO_5042076589" evidence="1">
    <location>
        <begin position="26"/>
        <end position="215"/>
    </location>
</feature>
<sequence>MKLNKTTQTSLIALGIIALSTSAQAALVIYDFNNGTGLDNVGVGGTMTVDGLTLTTEDVVGHDGSLDSAGGSHETNIVTNANALGVNSATTPLNAGNDARDFDPGEAWIFSFDQDVELTLLNVSSLDTVTELTISSSAFSNLVFVDGTANDDFDLLNTFVAAGTEITIMNTSVDSTVDDSHDFRITELHVNTVPEPSSTALLGLGGLALIMRRRM</sequence>
<comment type="caution">
    <text evidence="3">The sequence shown here is derived from an EMBL/GenBank/DDBJ whole genome shotgun (WGS) entry which is preliminary data.</text>
</comment>
<keyword evidence="4" id="KW-1185">Reference proteome</keyword>
<dbReference type="AlphaFoldDB" id="A0AAE2V837"/>
<dbReference type="InterPro" id="IPR013424">
    <property type="entry name" value="Ice-binding_C"/>
</dbReference>
<proteinExistence type="predicted"/>